<evidence type="ECO:0000313" key="2">
    <source>
        <dbReference type="Proteomes" id="UP000220102"/>
    </source>
</evidence>
<gene>
    <name evidence="1" type="ORF">CRI94_14120</name>
</gene>
<accession>A0A2A8CVH1</accession>
<dbReference type="Proteomes" id="UP000220102">
    <property type="component" value="Unassembled WGS sequence"/>
</dbReference>
<dbReference type="InterPro" id="IPR016024">
    <property type="entry name" value="ARM-type_fold"/>
</dbReference>
<proteinExistence type="predicted"/>
<protein>
    <recommendedName>
        <fullName evidence="3">HEAT repeat domain-containing protein</fullName>
    </recommendedName>
</protein>
<organism evidence="1 2">
    <name type="scientific">Longibacter salinarum</name>
    <dbReference type="NCBI Taxonomy" id="1850348"/>
    <lineage>
        <taxon>Bacteria</taxon>
        <taxon>Pseudomonadati</taxon>
        <taxon>Rhodothermota</taxon>
        <taxon>Rhodothermia</taxon>
        <taxon>Rhodothermales</taxon>
        <taxon>Salisaetaceae</taxon>
        <taxon>Longibacter</taxon>
    </lineage>
</organism>
<reference evidence="1 2" key="1">
    <citation type="submission" date="2017-10" db="EMBL/GenBank/DDBJ databases">
        <title>Draft genome of Longibacter Salinarum.</title>
        <authorList>
            <person name="Goh K.M."/>
            <person name="Shamsir M.S."/>
            <person name="Lim S.W."/>
        </authorList>
    </citation>
    <scope>NUCLEOTIDE SEQUENCE [LARGE SCALE GENOMIC DNA]</scope>
    <source>
        <strain evidence="1 2">KCTC 52045</strain>
    </source>
</reference>
<dbReference type="AlphaFoldDB" id="A0A2A8CVH1"/>
<evidence type="ECO:0008006" key="3">
    <source>
        <dbReference type="Google" id="ProtNLM"/>
    </source>
</evidence>
<dbReference type="SUPFAM" id="SSF48371">
    <property type="entry name" value="ARM repeat"/>
    <property type="match status" value="1"/>
</dbReference>
<dbReference type="EMBL" id="PDEQ01000007">
    <property type="protein sequence ID" value="PEN12646.1"/>
    <property type="molecule type" value="Genomic_DNA"/>
</dbReference>
<comment type="caution">
    <text evidence="1">The sequence shown here is derived from an EMBL/GenBank/DDBJ whole genome shotgun (WGS) entry which is preliminary data.</text>
</comment>
<evidence type="ECO:0000313" key="1">
    <source>
        <dbReference type="EMBL" id="PEN12646.1"/>
    </source>
</evidence>
<keyword evidence="2" id="KW-1185">Reference proteome</keyword>
<dbReference type="Gene3D" id="1.25.10.10">
    <property type="entry name" value="Leucine-rich Repeat Variant"/>
    <property type="match status" value="1"/>
</dbReference>
<name>A0A2A8CVH1_9BACT</name>
<dbReference type="InterPro" id="IPR011989">
    <property type="entry name" value="ARM-like"/>
</dbReference>
<sequence>MALATQHRGLRPCFQRHLLVLASANTIFAMYRHLFFRSAAAFLALLLLAAPSAFAQSSASPDAVYTQRVQAQIVEMLNSDDPKTQKQGISLIQQFADRENSKIDPTYFADRLSRMYFDEDQNDDVRMGALDALHAMDKLESQVSAIVRHLQSDPSTTVRTHTLRVLSQYNSPTKG</sequence>